<dbReference type="Gramene" id="QL08p063982:mrna">
    <property type="protein sequence ID" value="QL08p063982:mrna:CDS:1"/>
    <property type="gene ID" value="QL08p063982"/>
</dbReference>
<evidence type="ECO:0000313" key="2">
    <source>
        <dbReference type="EnsemblPlants" id="QL08p063982:mrna:CDS:1"/>
    </source>
</evidence>
<protein>
    <recommendedName>
        <fullName evidence="1">Reverse transcriptase zinc-binding domain-containing protein</fullName>
    </recommendedName>
</protein>
<organism evidence="2 3">
    <name type="scientific">Quercus lobata</name>
    <name type="common">Valley oak</name>
    <dbReference type="NCBI Taxonomy" id="97700"/>
    <lineage>
        <taxon>Eukaryota</taxon>
        <taxon>Viridiplantae</taxon>
        <taxon>Streptophyta</taxon>
        <taxon>Embryophyta</taxon>
        <taxon>Tracheophyta</taxon>
        <taxon>Spermatophyta</taxon>
        <taxon>Magnoliopsida</taxon>
        <taxon>eudicotyledons</taxon>
        <taxon>Gunneridae</taxon>
        <taxon>Pentapetalae</taxon>
        <taxon>rosids</taxon>
        <taxon>fabids</taxon>
        <taxon>Fagales</taxon>
        <taxon>Fagaceae</taxon>
        <taxon>Quercus</taxon>
    </lineage>
</organism>
<dbReference type="InterPro" id="IPR026960">
    <property type="entry name" value="RVT-Znf"/>
</dbReference>
<dbReference type="EMBL" id="LRBV02000008">
    <property type="status" value="NOT_ANNOTATED_CDS"/>
    <property type="molecule type" value="Genomic_DNA"/>
</dbReference>
<evidence type="ECO:0000259" key="1">
    <source>
        <dbReference type="Pfam" id="PF13966"/>
    </source>
</evidence>
<dbReference type="PANTHER" id="PTHR33116:SF86">
    <property type="entry name" value="REVERSE TRANSCRIPTASE DOMAIN-CONTAINING PROTEIN"/>
    <property type="match status" value="1"/>
</dbReference>
<dbReference type="Proteomes" id="UP000594261">
    <property type="component" value="Chromosome 8"/>
</dbReference>
<feature type="domain" description="Reverse transcriptase zinc-binding" evidence="1">
    <location>
        <begin position="214"/>
        <end position="284"/>
    </location>
</feature>
<dbReference type="PANTHER" id="PTHR33116">
    <property type="entry name" value="REVERSE TRANSCRIPTASE ZINC-BINDING DOMAIN-CONTAINING PROTEIN-RELATED-RELATED"/>
    <property type="match status" value="1"/>
</dbReference>
<proteinExistence type="predicted"/>
<sequence length="324" mass="37985">MIRKFWWGNQDNARKMQWVKWSTLRSPKSVGGMGFRDLRQFNNELLGKQVWRLYHEKDTLLYKIFKSKYFPNGNIFDIEINPRCSFAWKSILQARDVICKGVRWRLGDGSSINIWNHRWLDASWGGKILSPQLDPSLIVVKDLFILGTKCWNEELIDRNFFPSKVECIKSIPVSAHSTKDLLIWPLILDGTYILSKVHTGYWLWLPTIPCLVRPTQKVWNGIWKLQVPNKVKHFIWRASGECLPMRYNLQIRHVLTDNVCSLCEEHPEDAIHCLWTCDHVKCIWFLDPIFNFPRLQSFSKFCNLVSFMLSESTSSTAALFSMVA</sequence>
<dbReference type="EnsemblPlants" id="QL08p063982:mrna">
    <property type="protein sequence ID" value="QL08p063982:mrna:CDS:1"/>
    <property type="gene ID" value="QL08p063982"/>
</dbReference>
<name>A0A7N2MEU3_QUELO</name>
<evidence type="ECO:0000313" key="3">
    <source>
        <dbReference type="Proteomes" id="UP000594261"/>
    </source>
</evidence>
<keyword evidence="3" id="KW-1185">Reference proteome</keyword>
<dbReference type="Pfam" id="PF13966">
    <property type="entry name" value="zf-RVT"/>
    <property type="match status" value="1"/>
</dbReference>
<dbReference type="AlphaFoldDB" id="A0A7N2MEU3"/>
<accession>A0A7N2MEU3</accession>
<dbReference type="InParanoid" id="A0A7N2MEU3"/>
<reference evidence="2" key="2">
    <citation type="submission" date="2021-01" db="UniProtKB">
        <authorList>
            <consortium name="EnsemblPlants"/>
        </authorList>
    </citation>
    <scope>IDENTIFICATION</scope>
</reference>
<reference evidence="2 3" key="1">
    <citation type="journal article" date="2016" name="G3 (Bethesda)">
        <title>First Draft Assembly and Annotation of the Genome of a California Endemic Oak Quercus lobata Nee (Fagaceae).</title>
        <authorList>
            <person name="Sork V.L."/>
            <person name="Fitz-Gibbon S.T."/>
            <person name="Puiu D."/>
            <person name="Crepeau M."/>
            <person name="Gugger P.F."/>
            <person name="Sherman R."/>
            <person name="Stevens K."/>
            <person name="Langley C.H."/>
            <person name="Pellegrini M."/>
            <person name="Salzberg S.L."/>
        </authorList>
    </citation>
    <scope>NUCLEOTIDE SEQUENCE [LARGE SCALE GENOMIC DNA]</scope>
    <source>
        <strain evidence="2 3">cv. SW786</strain>
    </source>
</reference>